<dbReference type="Pfam" id="PF01131">
    <property type="entry name" value="Topoisom_bac"/>
    <property type="match status" value="1"/>
</dbReference>
<dbReference type="Gene3D" id="2.70.20.10">
    <property type="entry name" value="Topoisomerase I, domain 3"/>
    <property type="match status" value="1"/>
</dbReference>
<reference evidence="10" key="1">
    <citation type="submission" date="2013-10" db="EMBL/GenBank/DDBJ databases">
        <title>Genomic analysis of the causative agents of coccidiosis in chickens.</title>
        <authorList>
            <person name="Reid A.J."/>
            <person name="Blake D."/>
            <person name="Billington K."/>
            <person name="Browne H."/>
            <person name="Dunn M."/>
            <person name="Hung S."/>
            <person name="Kawahara F."/>
            <person name="Miranda-Saavedra D."/>
            <person name="Mourier T."/>
            <person name="Nagra H."/>
            <person name="Otto T.D."/>
            <person name="Rawlings N."/>
            <person name="Sanchez A."/>
            <person name="Sanders M."/>
            <person name="Subramaniam C."/>
            <person name="Tay Y."/>
            <person name="Dear P."/>
            <person name="Doerig C."/>
            <person name="Gruber A."/>
            <person name="Parkinson J."/>
            <person name="Shirley M."/>
            <person name="Wan K.L."/>
            <person name="Berriman M."/>
            <person name="Tomley F."/>
            <person name="Pain A."/>
        </authorList>
    </citation>
    <scope>NUCLEOTIDE SEQUENCE [LARGE SCALE GENOMIC DNA]</scope>
    <source>
        <strain evidence="10">Houghton</strain>
    </source>
</reference>
<comment type="function">
    <text evidence="7">Introduces a single-strand break via transesterification at a target site in duplex DNA. Releases the supercoiling and torsional tension of DNA introduced during the DNA replication and transcription by transiently cleaving and rejoining one strand of the DNA duplex. The scissile phosphodiester is attacked by the catalytic tyrosine of the enzyme, resulting in the formation of a DNA-(5'-phosphotyrosyl)-enzyme intermediate and the expulsion of a 3'-OH DNA strand.</text>
</comment>
<evidence type="ECO:0000256" key="4">
    <source>
        <dbReference type="ARBA" id="ARBA00023029"/>
    </source>
</evidence>
<feature type="region of interest" description="Disordered" evidence="8">
    <location>
        <begin position="843"/>
        <end position="873"/>
    </location>
</feature>
<evidence type="ECO:0000256" key="1">
    <source>
        <dbReference type="ARBA" id="ARBA00000213"/>
    </source>
</evidence>
<evidence type="ECO:0000313" key="11">
    <source>
        <dbReference type="Proteomes" id="UP000030747"/>
    </source>
</evidence>
<dbReference type="SMART" id="SM00436">
    <property type="entry name" value="TOP1Bc"/>
    <property type="match status" value="1"/>
</dbReference>
<dbReference type="InterPro" id="IPR003602">
    <property type="entry name" value="Topo_IA_DNA-bd_dom"/>
</dbReference>
<dbReference type="SUPFAM" id="SSF56712">
    <property type="entry name" value="Prokaryotic type I DNA topoisomerase"/>
    <property type="match status" value="1"/>
</dbReference>
<evidence type="ECO:0000256" key="5">
    <source>
        <dbReference type="ARBA" id="ARBA00023125"/>
    </source>
</evidence>
<dbReference type="OrthoDB" id="430051at2759"/>
<dbReference type="SUPFAM" id="SSF102886">
    <property type="entry name" value="Coproporphyrinogen III oxidase"/>
    <property type="match status" value="1"/>
</dbReference>
<dbReference type="PANTHER" id="PTHR11390">
    <property type="entry name" value="PROKARYOTIC DNA TOPOISOMERASE"/>
    <property type="match status" value="1"/>
</dbReference>
<dbReference type="Proteomes" id="UP000030747">
    <property type="component" value="Unassembled WGS sequence"/>
</dbReference>
<dbReference type="Gene3D" id="1.10.290.10">
    <property type="entry name" value="Topoisomerase I, domain 4"/>
    <property type="match status" value="1"/>
</dbReference>
<dbReference type="InterPro" id="IPR003601">
    <property type="entry name" value="Topo_IA_2"/>
</dbReference>
<feature type="domain" description="Topo IA-type catalytic" evidence="9">
    <location>
        <begin position="194"/>
        <end position="615"/>
    </location>
</feature>
<dbReference type="InterPro" id="IPR013824">
    <property type="entry name" value="Topo_IA_cen_sub1"/>
</dbReference>
<name>U6KJS5_EIMTE</name>
<dbReference type="InterPro" id="IPR023406">
    <property type="entry name" value="Topo_IA_AS"/>
</dbReference>
<evidence type="ECO:0000313" key="10">
    <source>
        <dbReference type="EMBL" id="CDJ37051.1"/>
    </source>
</evidence>
<dbReference type="VEuPathDB" id="ToxoDB:ETH2_0807600"/>
<feature type="compositionally biased region" description="Basic and acidic residues" evidence="8">
    <location>
        <begin position="862"/>
        <end position="873"/>
    </location>
</feature>
<dbReference type="GO" id="GO:0006265">
    <property type="term" value="P:DNA topological change"/>
    <property type="evidence" value="ECO:0007669"/>
    <property type="project" value="InterPro"/>
</dbReference>
<dbReference type="AlphaFoldDB" id="U6KJS5"/>
<dbReference type="GO" id="GO:0006779">
    <property type="term" value="P:porphyrin-containing compound biosynthetic process"/>
    <property type="evidence" value="ECO:0007669"/>
    <property type="project" value="InterPro"/>
</dbReference>
<dbReference type="InterPro" id="IPR013825">
    <property type="entry name" value="Topo_IA_cen_sub2"/>
</dbReference>
<accession>U6KJS5</accession>
<organism evidence="10 11">
    <name type="scientific">Eimeria tenella</name>
    <name type="common">Coccidian parasite</name>
    <dbReference type="NCBI Taxonomy" id="5802"/>
    <lineage>
        <taxon>Eukaryota</taxon>
        <taxon>Sar</taxon>
        <taxon>Alveolata</taxon>
        <taxon>Apicomplexa</taxon>
        <taxon>Conoidasida</taxon>
        <taxon>Coccidia</taxon>
        <taxon>Eucoccidiorida</taxon>
        <taxon>Eimeriorina</taxon>
        <taxon>Eimeriidae</taxon>
        <taxon>Eimeria</taxon>
    </lineage>
</organism>
<dbReference type="InterPro" id="IPR013497">
    <property type="entry name" value="Topo_IA_cen"/>
</dbReference>
<dbReference type="RefSeq" id="XP_013227889.1">
    <property type="nucleotide sequence ID" value="XM_013372435.1"/>
</dbReference>
<dbReference type="GO" id="GO:0003677">
    <property type="term" value="F:DNA binding"/>
    <property type="evidence" value="ECO:0007669"/>
    <property type="project" value="UniProtKB-KW"/>
</dbReference>
<evidence type="ECO:0000256" key="2">
    <source>
        <dbReference type="ARBA" id="ARBA00009446"/>
    </source>
</evidence>
<evidence type="ECO:0000256" key="6">
    <source>
        <dbReference type="ARBA" id="ARBA00023235"/>
    </source>
</evidence>
<dbReference type="GO" id="GO:0006310">
    <property type="term" value="P:DNA recombination"/>
    <property type="evidence" value="ECO:0007669"/>
    <property type="project" value="TreeGrafter"/>
</dbReference>
<dbReference type="VEuPathDB" id="ToxoDB:ETH2_0807500"/>
<dbReference type="InterPro" id="IPR036406">
    <property type="entry name" value="Coprogen_oxidase_aer_sf"/>
</dbReference>
<dbReference type="InterPro" id="IPR023405">
    <property type="entry name" value="Topo_IA_core_domain"/>
</dbReference>
<evidence type="ECO:0000256" key="7">
    <source>
        <dbReference type="RuleBase" id="RU362092"/>
    </source>
</evidence>
<dbReference type="SMART" id="SM00437">
    <property type="entry name" value="TOP1Ac"/>
    <property type="match status" value="1"/>
</dbReference>
<dbReference type="OMA" id="GKWSFAN"/>
<feature type="region of interest" description="Disordered" evidence="8">
    <location>
        <begin position="396"/>
        <end position="423"/>
    </location>
</feature>
<dbReference type="Pfam" id="PF23546">
    <property type="entry name" value="Zn_ribbon_TOP3B"/>
    <property type="match status" value="1"/>
</dbReference>
<dbReference type="EMBL" id="HG673746">
    <property type="protein sequence ID" value="CDJ37051.1"/>
    <property type="molecule type" value="Genomic_DNA"/>
</dbReference>
<protein>
    <recommendedName>
        <fullName evidence="3 7">DNA topoisomerase</fullName>
        <ecNumber evidence="3 7">5.6.2.1</ecNumber>
    </recommendedName>
</protein>
<dbReference type="GeneID" id="25250252"/>
<proteinExistence type="inferred from homology"/>
<feature type="compositionally biased region" description="Basic residues" evidence="8">
    <location>
        <begin position="843"/>
        <end position="861"/>
    </location>
</feature>
<dbReference type="PROSITE" id="PS00396">
    <property type="entry name" value="TOPO_IA_1"/>
    <property type="match status" value="1"/>
</dbReference>
<dbReference type="CDD" id="cd00186">
    <property type="entry name" value="TOP1Ac"/>
    <property type="match status" value="1"/>
</dbReference>
<comment type="catalytic activity">
    <reaction evidence="1 7">
        <text>ATP-independent breakage of single-stranded DNA, followed by passage and rejoining.</text>
        <dbReference type="EC" id="5.6.2.1"/>
    </reaction>
</comment>
<dbReference type="InterPro" id="IPR006171">
    <property type="entry name" value="TOPRIM_dom"/>
</dbReference>
<dbReference type="InterPro" id="IPR056452">
    <property type="entry name" value="Zn_ribbon_TOP3B"/>
</dbReference>
<dbReference type="GO" id="GO:0005634">
    <property type="term" value="C:nucleus"/>
    <property type="evidence" value="ECO:0007669"/>
    <property type="project" value="TreeGrafter"/>
</dbReference>
<reference evidence="10" key="2">
    <citation type="submission" date="2013-10" db="EMBL/GenBank/DDBJ databases">
        <authorList>
            <person name="Aslett M."/>
        </authorList>
    </citation>
    <scope>NUCLEOTIDE SEQUENCE [LARGE SCALE GENOMIC DNA]</scope>
    <source>
        <strain evidence="10">Houghton</strain>
    </source>
</reference>
<evidence type="ECO:0000259" key="9">
    <source>
        <dbReference type="PROSITE" id="PS52039"/>
    </source>
</evidence>
<dbReference type="PRINTS" id="PR00417">
    <property type="entry name" value="PRTPISMRASEI"/>
</dbReference>
<dbReference type="GO" id="GO:0003917">
    <property type="term" value="F:DNA topoisomerase type I (single strand cut, ATP-independent) activity"/>
    <property type="evidence" value="ECO:0007669"/>
    <property type="project" value="UniProtKB-EC"/>
</dbReference>
<dbReference type="InterPro" id="IPR000380">
    <property type="entry name" value="Topo_IA"/>
</dbReference>
<evidence type="ECO:0000256" key="3">
    <source>
        <dbReference type="ARBA" id="ARBA00012891"/>
    </source>
</evidence>
<comment type="similarity">
    <text evidence="2 7">Belongs to the type IA topoisomerase family.</text>
</comment>
<gene>
    <name evidence="10" type="ORF">ETH_00005220</name>
</gene>
<dbReference type="EC" id="5.6.2.1" evidence="3 7"/>
<dbReference type="GO" id="GO:0006281">
    <property type="term" value="P:DNA repair"/>
    <property type="evidence" value="ECO:0007669"/>
    <property type="project" value="TreeGrafter"/>
</dbReference>
<dbReference type="PANTHER" id="PTHR11390:SF20">
    <property type="entry name" value="DNA TOPOISOMERASE 3-BETA-1"/>
    <property type="match status" value="1"/>
</dbReference>
<keyword evidence="4 7" id="KW-0799">Topoisomerase</keyword>
<dbReference type="Gene3D" id="3.40.50.140">
    <property type="match status" value="1"/>
</dbReference>
<sequence length="873" mass="97050">MMKAEGPEEHPDEAFREAWVSSLYEAQSSICSAVEELEASFAAEQQQQQQQQDEDAGPRVCAKKFENTRWERGPGQGGGLTRVFQEGAVFCKAAVNQRVDPASLFEAPVIKTEANPKQRLAKHLQEEARGCMHLVLWLDCDREGENICFEVLDLCKAHLVKPPNKQQQQIWRAHFSALAPTDIQKAMKQLGSPNKDESDAVDARQELDLKIGVAFTRFQTQYFQGKYGDLDSSLISYGPCQTPTLQLCVHRSDTIQAFRPEEYYQIQPIVRVGEQELTLEWARGQVFDRVVAQMFHFIVQSATFAVVSTTKQTEEVLPMPQALNTVALLKAASQRLGLGPQHAMQVAERLYLGGFITYPRTETCTYPPSFDLKGTVAMQAANPYWGTDAQQILQRGLAKPRAGTDAGDHPPITPVRSATEGEVGGGDAWAVYELVCRSFLASVAGNCRFKKTTICFQVHGEAFAASAKVCLDPGFTTVLRQTEIRDSRLPPLSAGDKVPLQSVSIVERLTSPPPYLSESDLLGLLERHRIGTDASMATHINNICERNYVSLVSGRRLEPTKLGICLVHGLMAIDAELVLPFVRASIEQLVDVIAKGKAPREAVVQHSLKIFKAKFCYFVNKVERMDALFDVTFTALSATGNPLSRCGRCNRYMNFIARRPSRLHCRTCDLTLDVPQTGTIKLYKELKCPLDGYELLLSVNTGGKAFPFCPLCYNDPPFDTEGAKVMTCVDCQHPSCRHSINAVGVMRCPQEHCDGLLYLNPVSQPRWRLDCTVCRFELLLFEGAFKVTVTDEECAECGSMLLDVTFSKSNPLKDGSTERKGCVVCDPVLNEFVSSRLGNVARRRGGNFRGRGRRGRGRGRKPPVDPKLSFDRF</sequence>
<dbReference type="FunFam" id="1.10.290.10:FF:000001">
    <property type="entry name" value="DNA topoisomerase"/>
    <property type="match status" value="1"/>
</dbReference>
<dbReference type="InterPro" id="IPR013826">
    <property type="entry name" value="Topo_IA_cen_sub3"/>
</dbReference>
<keyword evidence="5 7" id="KW-0238">DNA-binding</keyword>
<dbReference type="Gene3D" id="1.10.460.10">
    <property type="entry name" value="Topoisomerase I, domain 2"/>
    <property type="match status" value="1"/>
</dbReference>
<keyword evidence="11" id="KW-1185">Reference proteome</keyword>
<evidence type="ECO:0000256" key="8">
    <source>
        <dbReference type="SAM" id="MobiDB-lite"/>
    </source>
</evidence>
<keyword evidence="6 7" id="KW-0413">Isomerase</keyword>
<dbReference type="Pfam" id="PF01751">
    <property type="entry name" value="Toprim"/>
    <property type="match status" value="1"/>
</dbReference>
<dbReference type="GO" id="GO:0004109">
    <property type="term" value="F:coproporphyrinogen oxidase activity"/>
    <property type="evidence" value="ECO:0007669"/>
    <property type="project" value="InterPro"/>
</dbReference>
<dbReference type="VEuPathDB" id="ToxoDB:ETH_00005220"/>
<dbReference type="PROSITE" id="PS52039">
    <property type="entry name" value="TOPO_IA_2"/>
    <property type="match status" value="1"/>
</dbReference>